<keyword evidence="1" id="KW-0479">Metal-binding</keyword>
<dbReference type="GeneID" id="107460752"/>
<dbReference type="InterPro" id="IPR018289">
    <property type="entry name" value="MULE_transposase_dom"/>
</dbReference>
<dbReference type="InterPro" id="IPR006564">
    <property type="entry name" value="Znf_PMZ"/>
</dbReference>
<keyword evidence="6" id="KW-1185">Reference proteome</keyword>
<dbReference type="GO" id="GO:0008270">
    <property type="term" value="F:zinc ion binding"/>
    <property type="evidence" value="ECO:0007669"/>
    <property type="project" value="UniProtKB-KW"/>
</dbReference>
<dbReference type="Pfam" id="PF10551">
    <property type="entry name" value="MULE"/>
    <property type="match status" value="1"/>
</dbReference>
<evidence type="ECO:0000256" key="3">
    <source>
        <dbReference type="ARBA" id="ARBA00022833"/>
    </source>
</evidence>
<dbReference type="InterPro" id="IPR007527">
    <property type="entry name" value="Znf_SWIM"/>
</dbReference>
<sequence length="795" mass="89753">MIPPQTSLQELKNLILMHTGMVGKKEIRKLTYRMPVAVANSFSYQKMQIKFDQHVSMMFSYHRSIGSIYSLELCLSLQEIGGSSSSSNNVEGVRNVGVADFVPAWDTSRAPSPSFNAFVPREQSAGIRGARPAPSTHFGVDMVLDDAIADSSGEDDIEDFSDGEAEAVPETQPLHENSIPATRVEPEGGAVSSTTSVHYLSLNLGAMHSSNAEDGPSSYPLSGEMELEIGLKFPNRETAMLAVKNYNIRRSAEYKVVESDQTSCLASSMSQDHAQLDSNVICQHIFPMVHADATICVKVLQGSVESAYGYKVSYKKVWHAKQKAIARIYGDWDESYDQLRRYLTALQAFVPGTIVDLETRPYYVGNTLDRESVMFHQVFWSFPSCVEAFRHCKPLVSMDGTHLYGKYAGTLLMGIAQDGNNNILPVAFALVERENTDSWYFFLTNLRRHVATRPGVLLISDRHATIKAALEREGCGWEHNVYCVRHIASNFATSFKSKEAKRNLVNAAYSKTQEQPQYYLELISSEDPVTSPQMMEWIRGLEPPKWLQHLDEGRRYGYMTTNLSECINSVLKGTRNLPVCAIVKSTYHRLNELFVLKGRQAQAQIASGQVFSQFLQKAILANREGIPQMLVTSYDRNTTIFTVDEIAAVGVQSRFRVNLQYRRCDCGFFQALHYPCAHALAACAYARLDWQQYVDLVYRVESVFRVYEKKFQPMPDEEMWTPREGHRLRPNPLLRVQWKDVRCLLGFGMKWTRLSRDQVRGAALAGHQDIPGAVVRMFRQAMFYPSQSNVFCSQM</sequence>
<evidence type="ECO:0000256" key="2">
    <source>
        <dbReference type="ARBA" id="ARBA00022771"/>
    </source>
</evidence>
<reference evidence="6" key="1">
    <citation type="journal article" date="2016" name="Nat. Genet.">
        <title>The genome sequences of Arachis duranensis and Arachis ipaensis, the diploid ancestors of cultivated peanut.</title>
        <authorList>
            <person name="Bertioli D.J."/>
            <person name="Cannon S.B."/>
            <person name="Froenicke L."/>
            <person name="Huang G."/>
            <person name="Farmer A.D."/>
            <person name="Cannon E.K."/>
            <person name="Liu X."/>
            <person name="Gao D."/>
            <person name="Clevenger J."/>
            <person name="Dash S."/>
            <person name="Ren L."/>
            <person name="Moretzsohn M.C."/>
            <person name="Shirasawa K."/>
            <person name="Huang W."/>
            <person name="Vidigal B."/>
            <person name="Abernathy B."/>
            <person name="Chu Y."/>
            <person name="Niederhuth C.E."/>
            <person name="Umale P."/>
            <person name="Araujo A.C."/>
            <person name="Kozik A."/>
            <person name="Kim K.D."/>
            <person name="Burow M.D."/>
            <person name="Varshney R.K."/>
            <person name="Wang X."/>
            <person name="Zhang X."/>
            <person name="Barkley N."/>
            <person name="Guimaraes P.M."/>
            <person name="Isobe S."/>
            <person name="Guo B."/>
            <person name="Liao B."/>
            <person name="Stalker H.T."/>
            <person name="Schmitz R.J."/>
            <person name="Scheffler B.E."/>
            <person name="Leal-Bertioli S.C."/>
            <person name="Xun X."/>
            <person name="Jackson S.A."/>
            <person name="Michelmore R."/>
            <person name="Ozias-Akins P."/>
        </authorList>
    </citation>
    <scope>NUCLEOTIDE SEQUENCE [LARGE SCALE GENOMIC DNA]</scope>
    <source>
        <strain evidence="6">cv. V14167</strain>
    </source>
</reference>
<reference evidence="7" key="2">
    <citation type="submission" date="2025-08" db="UniProtKB">
        <authorList>
            <consortium name="RefSeq"/>
        </authorList>
    </citation>
    <scope>IDENTIFICATION</scope>
    <source>
        <tissue evidence="7">Whole plant</tissue>
    </source>
</reference>
<dbReference type="PANTHER" id="PTHR31973">
    <property type="entry name" value="POLYPROTEIN, PUTATIVE-RELATED"/>
    <property type="match status" value="1"/>
</dbReference>
<evidence type="ECO:0000313" key="7">
    <source>
        <dbReference type="RefSeq" id="XP_015934624.1"/>
    </source>
</evidence>
<accession>A0A6P4BSQ2</accession>
<proteinExistence type="predicted"/>
<dbReference type="AlphaFoldDB" id="A0A6P4BSQ2"/>
<feature type="domain" description="SWIM-type" evidence="5">
    <location>
        <begin position="655"/>
        <end position="687"/>
    </location>
</feature>
<evidence type="ECO:0000256" key="4">
    <source>
        <dbReference type="PROSITE-ProRule" id="PRU00325"/>
    </source>
</evidence>
<name>A0A6P4BSQ2_ARADU</name>
<gene>
    <name evidence="7" type="primary">LOC107460752</name>
</gene>
<dbReference type="SMART" id="SM00575">
    <property type="entry name" value="ZnF_PMZ"/>
    <property type="match status" value="1"/>
</dbReference>
<evidence type="ECO:0000313" key="6">
    <source>
        <dbReference type="Proteomes" id="UP000515211"/>
    </source>
</evidence>
<evidence type="ECO:0000256" key="1">
    <source>
        <dbReference type="ARBA" id="ARBA00022723"/>
    </source>
</evidence>
<dbReference type="Proteomes" id="UP000515211">
    <property type="component" value="Chromosome 8"/>
</dbReference>
<dbReference type="KEGG" id="adu:107460752"/>
<keyword evidence="2 4" id="KW-0863">Zinc-finger</keyword>
<dbReference type="PANTHER" id="PTHR31973:SF195">
    <property type="entry name" value="MUDR FAMILY TRANSPOSASE"/>
    <property type="match status" value="1"/>
</dbReference>
<keyword evidence="3" id="KW-0862">Zinc</keyword>
<protein>
    <submittedName>
        <fullName evidence="7">Uncharacterized protein LOC107460752</fullName>
    </submittedName>
</protein>
<organism evidence="6 7">
    <name type="scientific">Arachis duranensis</name>
    <name type="common">Wild peanut</name>
    <dbReference type="NCBI Taxonomy" id="130453"/>
    <lineage>
        <taxon>Eukaryota</taxon>
        <taxon>Viridiplantae</taxon>
        <taxon>Streptophyta</taxon>
        <taxon>Embryophyta</taxon>
        <taxon>Tracheophyta</taxon>
        <taxon>Spermatophyta</taxon>
        <taxon>Magnoliopsida</taxon>
        <taxon>eudicotyledons</taxon>
        <taxon>Gunneridae</taxon>
        <taxon>Pentapetalae</taxon>
        <taxon>rosids</taxon>
        <taxon>fabids</taxon>
        <taxon>Fabales</taxon>
        <taxon>Fabaceae</taxon>
        <taxon>Papilionoideae</taxon>
        <taxon>50 kb inversion clade</taxon>
        <taxon>dalbergioids sensu lato</taxon>
        <taxon>Dalbergieae</taxon>
        <taxon>Pterocarpus clade</taxon>
        <taxon>Arachis</taxon>
    </lineage>
</organism>
<evidence type="ECO:0000259" key="5">
    <source>
        <dbReference type="PROSITE" id="PS50966"/>
    </source>
</evidence>
<dbReference type="PROSITE" id="PS50966">
    <property type="entry name" value="ZF_SWIM"/>
    <property type="match status" value="1"/>
</dbReference>
<dbReference type="RefSeq" id="XP_015934624.1">
    <property type="nucleotide sequence ID" value="XM_016079138.1"/>
</dbReference>
<dbReference type="Pfam" id="PF04434">
    <property type="entry name" value="SWIM"/>
    <property type="match status" value="1"/>
</dbReference>